<gene>
    <name evidence="3" type="ORF">B0T14DRAFT_577485</name>
</gene>
<sequence length="295" mass="33741">MTSLTRSWRPRQRPRLLHRSPRTPKNADRNKKKIAFLQEEQQRYKSTIQDIMRERENEVDTDPQKKKERIRRLDYLHIVKKGGLRRVNAELEDLLKDLGGSVDSAAFEDPNKQNKTREGGQAMIQKQLNDMQADLTAARRELQEPKKQAQNRSGNATELARSTVHNSVQQDEAVITGLKTNGLVISTQEVEDAVKKVLAMACPEGLTEELSNLVDQKIRNYNLMPHIKPLVSSIVNRIIEAKFAELEWMIESKIDALFAMREVELRRLMEYMGGTCRSGTRGPGRSSIRRAPLAC</sequence>
<feature type="coiled-coil region" evidence="1">
    <location>
        <begin position="121"/>
        <end position="148"/>
    </location>
</feature>
<protein>
    <submittedName>
        <fullName evidence="3">Uncharacterized protein</fullName>
    </submittedName>
</protein>
<evidence type="ECO:0000313" key="3">
    <source>
        <dbReference type="EMBL" id="KAK0626164.1"/>
    </source>
</evidence>
<name>A0AA40C673_9PEZI</name>
<keyword evidence="1" id="KW-0175">Coiled coil</keyword>
<dbReference type="AlphaFoldDB" id="A0AA40C673"/>
<dbReference type="EMBL" id="JAULSU010000002">
    <property type="protein sequence ID" value="KAK0626164.1"/>
    <property type="molecule type" value="Genomic_DNA"/>
</dbReference>
<organism evidence="3 4">
    <name type="scientific">Immersiella caudata</name>
    <dbReference type="NCBI Taxonomy" id="314043"/>
    <lineage>
        <taxon>Eukaryota</taxon>
        <taxon>Fungi</taxon>
        <taxon>Dikarya</taxon>
        <taxon>Ascomycota</taxon>
        <taxon>Pezizomycotina</taxon>
        <taxon>Sordariomycetes</taxon>
        <taxon>Sordariomycetidae</taxon>
        <taxon>Sordariales</taxon>
        <taxon>Lasiosphaeriaceae</taxon>
        <taxon>Immersiella</taxon>
    </lineage>
</organism>
<reference evidence="3" key="1">
    <citation type="submission" date="2023-06" db="EMBL/GenBank/DDBJ databases">
        <title>Genome-scale phylogeny and comparative genomics of the fungal order Sordariales.</title>
        <authorList>
            <consortium name="Lawrence Berkeley National Laboratory"/>
            <person name="Hensen N."/>
            <person name="Bonometti L."/>
            <person name="Westerberg I."/>
            <person name="Brannstrom I.O."/>
            <person name="Guillou S."/>
            <person name="Cros-Aarteil S."/>
            <person name="Calhoun S."/>
            <person name="Haridas S."/>
            <person name="Kuo A."/>
            <person name="Mondo S."/>
            <person name="Pangilinan J."/>
            <person name="Riley R."/>
            <person name="Labutti K."/>
            <person name="Andreopoulos B."/>
            <person name="Lipzen A."/>
            <person name="Chen C."/>
            <person name="Yanf M."/>
            <person name="Daum C."/>
            <person name="Ng V."/>
            <person name="Clum A."/>
            <person name="Steindorff A."/>
            <person name="Ohm R."/>
            <person name="Martin F."/>
            <person name="Silar P."/>
            <person name="Natvig D."/>
            <person name="Lalanne C."/>
            <person name="Gautier V."/>
            <person name="Ament-Velasquez S.L."/>
            <person name="Kruys A."/>
            <person name="Hutchinson M.I."/>
            <person name="Powell A.J."/>
            <person name="Barry K."/>
            <person name="Miller A.N."/>
            <person name="Grigoriev I.V."/>
            <person name="Debuchy R."/>
            <person name="Gladieux P."/>
            <person name="Thoren M.H."/>
            <person name="Johannesson H."/>
        </authorList>
    </citation>
    <scope>NUCLEOTIDE SEQUENCE</scope>
    <source>
        <strain evidence="3">CBS 606.72</strain>
    </source>
</reference>
<evidence type="ECO:0000256" key="1">
    <source>
        <dbReference type="SAM" id="Coils"/>
    </source>
</evidence>
<proteinExistence type="predicted"/>
<evidence type="ECO:0000256" key="2">
    <source>
        <dbReference type="SAM" id="MobiDB-lite"/>
    </source>
</evidence>
<comment type="caution">
    <text evidence="3">The sequence shown here is derived from an EMBL/GenBank/DDBJ whole genome shotgun (WGS) entry which is preliminary data.</text>
</comment>
<keyword evidence="4" id="KW-1185">Reference proteome</keyword>
<dbReference type="Proteomes" id="UP001175000">
    <property type="component" value="Unassembled WGS sequence"/>
</dbReference>
<accession>A0AA40C673</accession>
<feature type="compositionally biased region" description="Basic residues" evidence="2">
    <location>
        <begin position="8"/>
        <end position="22"/>
    </location>
</feature>
<feature type="region of interest" description="Disordered" evidence="2">
    <location>
        <begin position="1"/>
        <end position="31"/>
    </location>
</feature>
<evidence type="ECO:0000313" key="4">
    <source>
        <dbReference type="Proteomes" id="UP001175000"/>
    </source>
</evidence>